<keyword evidence="3" id="KW-1185">Reference proteome</keyword>
<dbReference type="AlphaFoldDB" id="A0AAD9Q4T6"/>
<feature type="compositionally biased region" description="Polar residues" evidence="1">
    <location>
        <begin position="132"/>
        <end position="145"/>
    </location>
</feature>
<evidence type="ECO:0000313" key="2">
    <source>
        <dbReference type="EMBL" id="KAK2554365.1"/>
    </source>
</evidence>
<comment type="caution">
    <text evidence="2">The sequence shown here is derived from an EMBL/GenBank/DDBJ whole genome shotgun (WGS) entry which is preliminary data.</text>
</comment>
<feature type="compositionally biased region" description="Polar residues" evidence="1">
    <location>
        <begin position="71"/>
        <end position="90"/>
    </location>
</feature>
<gene>
    <name evidence="2" type="ORF">P5673_024066</name>
</gene>
<accession>A0AAD9Q4T6</accession>
<dbReference type="EMBL" id="JARQWQ010000070">
    <property type="protein sequence ID" value="KAK2554365.1"/>
    <property type="molecule type" value="Genomic_DNA"/>
</dbReference>
<evidence type="ECO:0000313" key="3">
    <source>
        <dbReference type="Proteomes" id="UP001249851"/>
    </source>
</evidence>
<protein>
    <submittedName>
        <fullName evidence="2">Uncharacterized protein</fullName>
    </submittedName>
</protein>
<feature type="region of interest" description="Disordered" evidence="1">
    <location>
        <begin position="119"/>
        <end position="145"/>
    </location>
</feature>
<sequence length="145" mass="16126">MSLLDRPTAMTSWEEDSVQDLDCVYQSKTIPDRGDIDTVWQSMYEKSLGRKVSQYSLPPQDGKDFKVPVADSSSVQTEAPTPGFNQNSVGQEAETMGGKHKDFAKVHLERALNLGKLGKDDIDGRRWRKRTYSNSSTGSTGEQGH</sequence>
<reference evidence="2" key="1">
    <citation type="journal article" date="2023" name="G3 (Bethesda)">
        <title>Whole genome assembly and annotation of the endangered Caribbean coral Acropora cervicornis.</title>
        <authorList>
            <person name="Selwyn J.D."/>
            <person name="Vollmer S.V."/>
        </authorList>
    </citation>
    <scope>NUCLEOTIDE SEQUENCE</scope>
    <source>
        <strain evidence="2">K2</strain>
    </source>
</reference>
<name>A0AAD9Q4T6_ACRCE</name>
<organism evidence="2 3">
    <name type="scientific">Acropora cervicornis</name>
    <name type="common">Staghorn coral</name>
    <dbReference type="NCBI Taxonomy" id="6130"/>
    <lineage>
        <taxon>Eukaryota</taxon>
        <taxon>Metazoa</taxon>
        <taxon>Cnidaria</taxon>
        <taxon>Anthozoa</taxon>
        <taxon>Hexacorallia</taxon>
        <taxon>Scleractinia</taxon>
        <taxon>Astrocoeniina</taxon>
        <taxon>Acroporidae</taxon>
        <taxon>Acropora</taxon>
    </lineage>
</organism>
<feature type="region of interest" description="Disordered" evidence="1">
    <location>
        <begin position="54"/>
        <end position="100"/>
    </location>
</feature>
<evidence type="ECO:0000256" key="1">
    <source>
        <dbReference type="SAM" id="MobiDB-lite"/>
    </source>
</evidence>
<reference evidence="2" key="2">
    <citation type="journal article" date="2023" name="Science">
        <title>Genomic signatures of disease resistance in endangered staghorn corals.</title>
        <authorList>
            <person name="Vollmer S.V."/>
            <person name="Selwyn J.D."/>
            <person name="Despard B.A."/>
            <person name="Roesel C.L."/>
        </authorList>
    </citation>
    <scope>NUCLEOTIDE SEQUENCE</scope>
    <source>
        <strain evidence="2">K2</strain>
    </source>
</reference>
<dbReference type="Proteomes" id="UP001249851">
    <property type="component" value="Unassembled WGS sequence"/>
</dbReference>
<proteinExistence type="predicted"/>